<keyword evidence="9 10" id="KW-0961">Cell wall biogenesis/degradation</keyword>
<evidence type="ECO:0000256" key="11">
    <source>
        <dbReference type="RuleBase" id="RU004136"/>
    </source>
</evidence>
<dbReference type="InterPro" id="IPR036615">
    <property type="entry name" value="Mur_ligase_C_dom_sf"/>
</dbReference>
<evidence type="ECO:0000313" key="16">
    <source>
        <dbReference type="Proteomes" id="UP000001661"/>
    </source>
</evidence>
<keyword evidence="2 10" id="KW-0436">Ligase</keyword>
<keyword evidence="4 10" id="KW-0547">Nucleotide-binding</keyword>
<dbReference type="HAMAP" id="MF_02019">
    <property type="entry name" value="MurF"/>
    <property type="match status" value="1"/>
</dbReference>
<dbReference type="InterPro" id="IPR000713">
    <property type="entry name" value="Mur_ligase_N"/>
</dbReference>
<evidence type="ECO:0000256" key="6">
    <source>
        <dbReference type="ARBA" id="ARBA00022960"/>
    </source>
</evidence>
<evidence type="ECO:0000256" key="1">
    <source>
        <dbReference type="ARBA" id="ARBA00022490"/>
    </source>
</evidence>
<dbReference type="GO" id="GO:0008360">
    <property type="term" value="P:regulation of cell shape"/>
    <property type="evidence" value="ECO:0007669"/>
    <property type="project" value="UniProtKB-KW"/>
</dbReference>
<dbReference type="OrthoDB" id="9801978at2"/>
<dbReference type="PANTHER" id="PTHR43024">
    <property type="entry name" value="UDP-N-ACETYLMURAMOYL-TRIPEPTIDE--D-ALANYL-D-ALANINE LIGASE"/>
    <property type="match status" value="1"/>
</dbReference>
<dbReference type="eggNOG" id="COG0770">
    <property type="taxonomic scope" value="Bacteria"/>
</dbReference>
<protein>
    <recommendedName>
        <fullName evidence="10 11">UDP-N-acetylmuramoyl-tripeptide--D-alanyl-D-alanine ligase</fullName>
        <ecNumber evidence="10 11">6.3.2.10</ecNumber>
    </recommendedName>
    <alternativeName>
        <fullName evidence="10">D-alanyl-D-alanine-adding enzyme</fullName>
    </alternativeName>
</protein>
<dbReference type="SUPFAM" id="SSF63418">
    <property type="entry name" value="MurE/MurF N-terminal domain"/>
    <property type="match status" value="1"/>
</dbReference>
<dbReference type="STRING" id="574087.Acear_0742"/>
<dbReference type="Pfam" id="PF01225">
    <property type="entry name" value="Mur_ligase"/>
    <property type="match status" value="1"/>
</dbReference>
<dbReference type="InterPro" id="IPR051046">
    <property type="entry name" value="MurCDEF_CellWall_CoF430Synth"/>
</dbReference>
<organism evidence="15 16">
    <name type="scientific">Acetohalobium arabaticum (strain ATCC 49924 / DSM 5501 / Z-7288)</name>
    <dbReference type="NCBI Taxonomy" id="574087"/>
    <lineage>
        <taxon>Bacteria</taxon>
        <taxon>Bacillati</taxon>
        <taxon>Bacillota</taxon>
        <taxon>Clostridia</taxon>
        <taxon>Halanaerobiales</taxon>
        <taxon>Halobacteroidaceae</taxon>
        <taxon>Acetohalobium</taxon>
    </lineage>
</organism>
<feature type="domain" description="Mur ligase central" evidence="14">
    <location>
        <begin position="114"/>
        <end position="300"/>
    </location>
</feature>
<evidence type="ECO:0000259" key="12">
    <source>
        <dbReference type="Pfam" id="PF01225"/>
    </source>
</evidence>
<dbReference type="InterPro" id="IPR013221">
    <property type="entry name" value="Mur_ligase_cen"/>
</dbReference>
<dbReference type="UniPathway" id="UPA00219"/>
<dbReference type="RefSeq" id="WP_013277728.1">
    <property type="nucleotide sequence ID" value="NC_014378.1"/>
</dbReference>
<dbReference type="Pfam" id="PF02875">
    <property type="entry name" value="Mur_ligase_C"/>
    <property type="match status" value="1"/>
</dbReference>
<evidence type="ECO:0000256" key="5">
    <source>
        <dbReference type="ARBA" id="ARBA00022840"/>
    </source>
</evidence>
<dbReference type="KEGG" id="aar:Acear_0742"/>
<dbReference type="SUPFAM" id="SSF53244">
    <property type="entry name" value="MurD-like peptide ligases, peptide-binding domain"/>
    <property type="match status" value="1"/>
</dbReference>
<evidence type="ECO:0000259" key="14">
    <source>
        <dbReference type="Pfam" id="PF08245"/>
    </source>
</evidence>
<dbReference type="Gene3D" id="3.40.1390.10">
    <property type="entry name" value="MurE/MurF, N-terminal domain"/>
    <property type="match status" value="1"/>
</dbReference>
<evidence type="ECO:0000256" key="8">
    <source>
        <dbReference type="ARBA" id="ARBA00023306"/>
    </source>
</evidence>
<keyword evidence="5 10" id="KW-0067">ATP-binding</keyword>
<evidence type="ECO:0000256" key="2">
    <source>
        <dbReference type="ARBA" id="ARBA00022598"/>
    </source>
</evidence>
<evidence type="ECO:0000256" key="9">
    <source>
        <dbReference type="ARBA" id="ARBA00023316"/>
    </source>
</evidence>
<dbReference type="EMBL" id="CP002105">
    <property type="protein sequence ID" value="ADL12282.1"/>
    <property type="molecule type" value="Genomic_DNA"/>
</dbReference>
<keyword evidence="3 10" id="KW-0132">Cell division</keyword>
<dbReference type="Pfam" id="PF08245">
    <property type="entry name" value="Mur_ligase_M"/>
    <property type="match status" value="1"/>
</dbReference>
<evidence type="ECO:0000259" key="13">
    <source>
        <dbReference type="Pfam" id="PF02875"/>
    </source>
</evidence>
<comment type="subcellular location">
    <subcellularLocation>
        <location evidence="10 11">Cytoplasm</location>
    </subcellularLocation>
</comment>
<keyword evidence="7 10" id="KW-0573">Peptidoglycan synthesis</keyword>
<feature type="domain" description="Mur ligase C-terminal" evidence="13">
    <location>
        <begin position="324"/>
        <end position="451"/>
    </location>
</feature>
<dbReference type="InterPro" id="IPR035911">
    <property type="entry name" value="MurE/MurF_N"/>
</dbReference>
<dbReference type="Gene3D" id="3.90.190.20">
    <property type="entry name" value="Mur ligase, C-terminal domain"/>
    <property type="match status" value="1"/>
</dbReference>
<dbReference type="InterPro" id="IPR036565">
    <property type="entry name" value="Mur-like_cat_sf"/>
</dbReference>
<dbReference type="GO" id="GO:0005524">
    <property type="term" value="F:ATP binding"/>
    <property type="evidence" value="ECO:0007669"/>
    <property type="project" value="UniProtKB-UniRule"/>
</dbReference>
<keyword evidence="16" id="KW-1185">Reference proteome</keyword>
<dbReference type="AlphaFoldDB" id="D9QVM3"/>
<keyword evidence="6 10" id="KW-0133">Cell shape</keyword>
<dbReference type="GO" id="GO:0051301">
    <property type="term" value="P:cell division"/>
    <property type="evidence" value="ECO:0007669"/>
    <property type="project" value="UniProtKB-KW"/>
</dbReference>
<dbReference type="HOGENOM" id="CLU_031507_0_0_9"/>
<reference evidence="15 16" key="1">
    <citation type="journal article" date="2010" name="Stand. Genomic Sci.">
        <title>Complete genome sequence of Acetohalobium arabaticum type strain (Z-7288).</title>
        <authorList>
            <person name="Sikorski J."/>
            <person name="Lapidus A."/>
            <person name="Chertkov O."/>
            <person name="Lucas S."/>
            <person name="Copeland A."/>
            <person name="Glavina Del Rio T."/>
            <person name="Nolan M."/>
            <person name="Tice H."/>
            <person name="Cheng J.F."/>
            <person name="Han C."/>
            <person name="Brambilla E."/>
            <person name="Pitluck S."/>
            <person name="Liolios K."/>
            <person name="Ivanova N."/>
            <person name="Mavromatis K."/>
            <person name="Mikhailova N."/>
            <person name="Pati A."/>
            <person name="Bruce D."/>
            <person name="Detter C."/>
            <person name="Tapia R."/>
            <person name="Goodwin L."/>
            <person name="Chen A."/>
            <person name="Palaniappan K."/>
            <person name="Land M."/>
            <person name="Hauser L."/>
            <person name="Chang Y.J."/>
            <person name="Jeffries C.D."/>
            <person name="Rohde M."/>
            <person name="Goker M."/>
            <person name="Spring S."/>
            <person name="Woyke T."/>
            <person name="Bristow J."/>
            <person name="Eisen J.A."/>
            <person name="Markowitz V."/>
            <person name="Hugenholtz P."/>
            <person name="Kyrpides N.C."/>
            <person name="Klenk H.P."/>
        </authorList>
    </citation>
    <scope>NUCLEOTIDE SEQUENCE [LARGE SCALE GENOMIC DNA]</scope>
    <source>
        <strain evidence="16">ATCC 49924 / DSM 5501 / Z-7288</strain>
    </source>
</reference>
<keyword evidence="1 10" id="KW-0963">Cytoplasm</keyword>
<dbReference type="Proteomes" id="UP000001661">
    <property type="component" value="Chromosome"/>
</dbReference>
<dbReference type="GO" id="GO:0009252">
    <property type="term" value="P:peptidoglycan biosynthetic process"/>
    <property type="evidence" value="ECO:0007669"/>
    <property type="project" value="UniProtKB-UniRule"/>
</dbReference>
<comment type="similarity">
    <text evidence="10">Belongs to the MurCDEF family. MurF subfamily.</text>
</comment>
<evidence type="ECO:0000256" key="4">
    <source>
        <dbReference type="ARBA" id="ARBA00022741"/>
    </source>
</evidence>
<dbReference type="GO" id="GO:0047480">
    <property type="term" value="F:UDP-N-acetylmuramoyl-tripeptide-D-alanyl-D-alanine ligase activity"/>
    <property type="evidence" value="ECO:0007669"/>
    <property type="project" value="UniProtKB-UniRule"/>
</dbReference>
<dbReference type="GO" id="GO:0071555">
    <property type="term" value="P:cell wall organization"/>
    <property type="evidence" value="ECO:0007669"/>
    <property type="project" value="UniProtKB-KW"/>
</dbReference>
<comment type="pathway">
    <text evidence="10 11">Cell wall biogenesis; peptidoglycan biosynthesis.</text>
</comment>
<dbReference type="GO" id="GO:0005737">
    <property type="term" value="C:cytoplasm"/>
    <property type="evidence" value="ECO:0007669"/>
    <property type="project" value="UniProtKB-SubCell"/>
</dbReference>
<dbReference type="InterPro" id="IPR005863">
    <property type="entry name" value="UDP-N-AcMur_synth"/>
</dbReference>
<dbReference type="InterPro" id="IPR004101">
    <property type="entry name" value="Mur_ligase_C"/>
</dbReference>
<dbReference type="SUPFAM" id="SSF53623">
    <property type="entry name" value="MurD-like peptide ligases, catalytic domain"/>
    <property type="match status" value="1"/>
</dbReference>
<feature type="domain" description="Mur ligase N-terminal catalytic" evidence="12">
    <location>
        <begin position="25"/>
        <end position="103"/>
    </location>
</feature>
<proteinExistence type="inferred from homology"/>
<sequence length="465" mass="50856">MEIMTVDDFISEIDGRLISGNLKEEIKQISIDSRTINSGELFFAIKGDRFDGHDFVMDALRAEAVGAVVDNEQVERYNNVDSDEVIIGVEDTTRALQDLAEYYRSLFDIPVIGITGSTGKTTTKDLVASVLETKFKTLKTEGNYNNEFGLPLTLFRLDSTYEAVVVELAMRGLGDIKTLCQIAQPQIGVVTNVGLTHLECLGSQENIAKAKSELVENLPPTGTAILNGDDKYVRQMADETKAEILYYGRESGNNLQASRVDNLGEAGLKFRVSRQLEEFTIDLPLAGEYNVYNALAAVGVGLKLGLNINEIQQGLAEPDLTGMRGEIKELKDDITLINDAYNANPTSMEAGLDLLVDIGTDKGGLIAVLGDMLELGSAAEEAHRQIGKKVINKKIDYLLTVGDLASLIGQEAKKLGMDSSRIFICDDNQEINRQLLQLIKPDDTILLKGSRGMKLEEVEKALLGD</sequence>
<evidence type="ECO:0000256" key="3">
    <source>
        <dbReference type="ARBA" id="ARBA00022618"/>
    </source>
</evidence>
<gene>
    <name evidence="10" type="primary">murF</name>
    <name evidence="15" type="ordered locus">Acear_0742</name>
</gene>
<dbReference type="PANTHER" id="PTHR43024:SF1">
    <property type="entry name" value="UDP-N-ACETYLMURAMOYL-TRIPEPTIDE--D-ALANYL-D-ALANINE LIGASE"/>
    <property type="match status" value="1"/>
</dbReference>
<evidence type="ECO:0000256" key="10">
    <source>
        <dbReference type="HAMAP-Rule" id="MF_02019"/>
    </source>
</evidence>
<evidence type="ECO:0000313" key="15">
    <source>
        <dbReference type="EMBL" id="ADL12282.1"/>
    </source>
</evidence>
<keyword evidence="8 10" id="KW-0131">Cell cycle</keyword>
<name>D9QVM3_ACEAZ</name>
<feature type="binding site" evidence="10">
    <location>
        <begin position="116"/>
        <end position="122"/>
    </location>
    <ligand>
        <name>ATP</name>
        <dbReference type="ChEBI" id="CHEBI:30616"/>
    </ligand>
</feature>
<dbReference type="Gene3D" id="3.40.1190.10">
    <property type="entry name" value="Mur-like, catalytic domain"/>
    <property type="match status" value="1"/>
</dbReference>
<accession>D9QVM3</accession>
<evidence type="ECO:0000256" key="7">
    <source>
        <dbReference type="ARBA" id="ARBA00022984"/>
    </source>
</evidence>
<comment type="catalytic activity">
    <reaction evidence="10 11">
        <text>D-alanyl-D-alanine + UDP-N-acetyl-alpha-D-muramoyl-L-alanyl-gamma-D-glutamyl-meso-2,6-diaminopimelate + ATP = UDP-N-acetyl-alpha-D-muramoyl-L-alanyl-gamma-D-glutamyl-meso-2,6-diaminopimeloyl-D-alanyl-D-alanine + ADP + phosphate + H(+)</text>
        <dbReference type="Rhea" id="RHEA:28374"/>
        <dbReference type="ChEBI" id="CHEBI:15378"/>
        <dbReference type="ChEBI" id="CHEBI:30616"/>
        <dbReference type="ChEBI" id="CHEBI:43474"/>
        <dbReference type="ChEBI" id="CHEBI:57822"/>
        <dbReference type="ChEBI" id="CHEBI:61386"/>
        <dbReference type="ChEBI" id="CHEBI:83905"/>
        <dbReference type="ChEBI" id="CHEBI:456216"/>
        <dbReference type="EC" id="6.3.2.10"/>
    </reaction>
</comment>
<dbReference type="EC" id="6.3.2.10" evidence="10 11"/>
<dbReference type="NCBIfam" id="TIGR01143">
    <property type="entry name" value="murF"/>
    <property type="match status" value="1"/>
</dbReference>
<dbReference type="GO" id="GO:0008766">
    <property type="term" value="F:UDP-N-acetylmuramoylalanyl-D-glutamyl-2,6-diaminopimelate-D-alanyl-D-alanine ligase activity"/>
    <property type="evidence" value="ECO:0007669"/>
    <property type="project" value="RHEA"/>
</dbReference>
<comment type="function">
    <text evidence="10 11">Involved in cell wall formation. Catalyzes the final step in the synthesis of UDP-N-acetylmuramoyl-pentapeptide, the precursor of murein.</text>
</comment>